<name>A0ACC1NR15_9HYPO</name>
<evidence type="ECO:0000313" key="2">
    <source>
        <dbReference type="Proteomes" id="UP001143910"/>
    </source>
</evidence>
<gene>
    <name evidence="1" type="ORF">NQ176_g1823</name>
</gene>
<dbReference type="EMBL" id="JANJQO010000112">
    <property type="protein sequence ID" value="KAJ2981770.1"/>
    <property type="molecule type" value="Genomic_DNA"/>
</dbReference>
<comment type="caution">
    <text evidence="1">The sequence shown here is derived from an EMBL/GenBank/DDBJ whole genome shotgun (WGS) entry which is preliminary data.</text>
</comment>
<organism evidence="1 2">
    <name type="scientific">Zarea fungicola</name>
    <dbReference type="NCBI Taxonomy" id="93591"/>
    <lineage>
        <taxon>Eukaryota</taxon>
        <taxon>Fungi</taxon>
        <taxon>Dikarya</taxon>
        <taxon>Ascomycota</taxon>
        <taxon>Pezizomycotina</taxon>
        <taxon>Sordariomycetes</taxon>
        <taxon>Hypocreomycetidae</taxon>
        <taxon>Hypocreales</taxon>
        <taxon>Cordycipitaceae</taxon>
        <taxon>Zarea</taxon>
    </lineage>
</organism>
<accession>A0ACC1NR15</accession>
<reference evidence="1" key="1">
    <citation type="submission" date="2022-08" db="EMBL/GenBank/DDBJ databases">
        <title>Genome Sequence of Lecanicillium fungicola.</title>
        <authorList>
            <person name="Buettner E."/>
        </authorList>
    </citation>
    <scope>NUCLEOTIDE SEQUENCE</scope>
    <source>
        <strain evidence="1">Babe33</strain>
    </source>
</reference>
<protein>
    <submittedName>
        <fullName evidence="1">Uncharacterized protein</fullName>
    </submittedName>
</protein>
<dbReference type="Proteomes" id="UP001143910">
    <property type="component" value="Unassembled WGS sequence"/>
</dbReference>
<evidence type="ECO:0000313" key="1">
    <source>
        <dbReference type="EMBL" id="KAJ2981770.1"/>
    </source>
</evidence>
<proteinExistence type="predicted"/>
<sequence>MELALVQRLDTSGARALERFQIDSETYLAIPQLACDIPGGEPGMNLGDSNTTLHIYKENTGTGLFSLVQQLDVPGGEDAEYFSIDGRHFLATASLRSGSGPYNLGVHSTIHEWDTRSSCFHKFQSFPTFAAKQWHYFRLGDLHFLALAQGVTLPGLAPDEGVSPDSTIFKWDGAEFQPFQRVPSAWGYNWLHFNLDGFDFLAYADHVSPSVILKWDGTSFVHFQTLDGQNGRAFCLIEDNKGTTFLGFARISTTSLLYSWTGAEFKIHSELNAVGGREFASMKHEEATYLFLVRFITGDRSNPDPDLASVAYKLQDGKIESVHEFNTMGGTDAITWVQDDQAYLAVSESLTKEHRFRTDTRIYQVNFKSSVRDIKMNQTLSPTHMSYQSPEFLDLFAAFTGPNSAIRPLLINEVTGKGSPLPLIVATNQYIFFFPGGSKEPAYINFRIGNRGFKEISAISHLGPLAATFVQMKQHNVPADVWRASAKEILKTIEMTKAANSVELWRDRISVQAFRGRETAIAAMADYALAITRSYLEAILEDEANMTPEFLRDSYLEATNPKIGATVPFNAIMIATFFLVGLDISYRMRQWLQSNTIDWKAARVLITGRVGRETSGVTISSNSIAQSILQASNLELELEQLYIVPHVEPPNMPPDVDIYLLRKHEHKFRALLNQIMHIEELGGLMFEDYPVYKLPRDSQPSIDKVTISVSELPKISKPDDWLAMNTRLRVVLEDSRQLLSGCVTDYAAEQLRIFDCDLDRVVVPGLDGVDFGTKESVGYPRYPELSQLPESFTLSSCPFPIPTDLPVPVQTFISPSDGAALAYRETNTANANHVIWIHGLPLDSRSWAAQYSRFADSYHNVFLDLRGYGQSAKFAPDATGITQIYCDDLCALMDHLNLSDASIVAFASAAHVALRFAAQQPNRVKNLVLLNGSPRFMKNTTDYQFGFTQDVIQNRFLAAADTSFKCLLDTILEPADVFQDLDHDDIAKVDSWFRAMANTAGIHTVRKFFDDIVNDDDRHLLPAVRARTLLLTPSLGKEVPSQTAMYLKQNLHNAKLVEIPDADHFFNVTRPVIVNELIAGFLKFNLEETPGQNS</sequence>
<keyword evidence="2" id="KW-1185">Reference proteome</keyword>